<evidence type="ECO:0000256" key="1">
    <source>
        <dbReference type="ARBA" id="ARBA00001561"/>
    </source>
</evidence>
<feature type="domain" description="MurNAc-LAA" evidence="4">
    <location>
        <begin position="60"/>
        <end position="167"/>
    </location>
</feature>
<organism evidence="5 6">
    <name type="scientific">Luteimonas flava</name>
    <dbReference type="NCBI Taxonomy" id="3115822"/>
    <lineage>
        <taxon>Bacteria</taxon>
        <taxon>Pseudomonadati</taxon>
        <taxon>Pseudomonadota</taxon>
        <taxon>Gammaproteobacteria</taxon>
        <taxon>Lysobacterales</taxon>
        <taxon>Lysobacteraceae</taxon>
        <taxon>Luteimonas</taxon>
    </lineage>
</organism>
<dbReference type="Proteomes" id="UP001358324">
    <property type="component" value="Unassembled WGS sequence"/>
</dbReference>
<reference evidence="5 6" key="1">
    <citation type="submission" date="2024-01" db="EMBL/GenBank/DDBJ databases">
        <title>Novel species of the genus Luteimonas isolated from rivers.</title>
        <authorList>
            <person name="Lu H."/>
        </authorList>
    </citation>
    <scope>NUCLEOTIDE SEQUENCE [LARGE SCALE GENOMIC DNA]</scope>
    <source>
        <strain evidence="5 6">SMYT11W</strain>
    </source>
</reference>
<name>A0ABU7WEF3_9GAMM</name>
<dbReference type="Pfam" id="PF01520">
    <property type="entry name" value="Amidase_3"/>
    <property type="match status" value="1"/>
</dbReference>
<dbReference type="EMBL" id="JAZHBM010000001">
    <property type="protein sequence ID" value="MEF3081880.1"/>
    <property type="molecule type" value="Genomic_DNA"/>
</dbReference>
<dbReference type="InterPro" id="IPR002508">
    <property type="entry name" value="MurNAc-LAA_cat"/>
</dbReference>
<dbReference type="CDD" id="cd02696">
    <property type="entry name" value="MurNAc-LAA"/>
    <property type="match status" value="1"/>
</dbReference>
<dbReference type="PANTHER" id="PTHR30404:SF0">
    <property type="entry name" value="N-ACETYLMURAMOYL-L-ALANINE AMIDASE AMIC"/>
    <property type="match status" value="1"/>
</dbReference>
<evidence type="ECO:0000256" key="3">
    <source>
        <dbReference type="ARBA" id="ARBA00022801"/>
    </source>
</evidence>
<accession>A0ABU7WEF3</accession>
<evidence type="ECO:0000313" key="5">
    <source>
        <dbReference type="EMBL" id="MEF3081880.1"/>
    </source>
</evidence>
<dbReference type="InterPro" id="IPR050695">
    <property type="entry name" value="N-acetylmuramoyl_amidase_3"/>
</dbReference>
<protein>
    <recommendedName>
        <fullName evidence="2">N-acetylmuramoyl-L-alanine amidase</fullName>
        <ecNumber evidence="2">3.5.1.28</ecNumber>
    </recommendedName>
</protein>
<dbReference type="RefSeq" id="WP_332077594.1">
    <property type="nucleotide sequence ID" value="NZ_JAZHBM010000001.1"/>
</dbReference>
<keyword evidence="6" id="KW-1185">Reference proteome</keyword>
<keyword evidence="3 5" id="KW-0378">Hydrolase</keyword>
<dbReference type="GO" id="GO:0008745">
    <property type="term" value="F:N-acetylmuramoyl-L-alanine amidase activity"/>
    <property type="evidence" value="ECO:0007669"/>
    <property type="project" value="UniProtKB-EC"/>
</dbReference>
<dbReference type="SUPFAM" id="SSF53187">
    <property type="entry name" value="Zn-dependent exopeptidases"/>
    <property type="match status" value="1"/>
</dbReference>
<sequence length="173" mass="18257">MRSIFVSAGHSNTDPGAVAFGRREADIAVEFRNMVAFYLQRAGVPHELDGNGTTNLPLREAVVRAKRHPLGVEFHCNAAAAATATGVETLSAPKDMALGAEICKAVAQALGLRNRGAKPENAGQHHRLAFVQAGGIIVELFFITNAADLAAYDARKWVAARDVAAVLTQAAKA</sequence>
<dbReference type="EC" id="3.5.1.28" evidence="2"/>
<gene>
    <name evidence="5" type="ORF">V3391_06590</name>
</gene>
<evidence type="ECO:0000259" key="4">
    <source>
        <dbReference type="SMART" id="SM00646"/>
    </source>
</evidence>
<dbReference type="PANTHER" id="PTHR30404">
    <property type="entry name" value="N-ACETYLMURAMOYL-L-ALANINE AMIDASE"/>
    <property type="match status" value="1"/>
</dbReference>
<comment type="caution">
    <text evidence="5">The sequence shown here is derived from an EMBL/GenBank/DDBJ whole genome shotgun (WGS) entry which is preliminary data.</text>
</comment>
<comment type="catalytic activity">
    <reaction evidence="1">
        <text>Hydrolyzes the link between N-acetylmuramoyl residues and L-amino acid residues in certain cell-wall glycopeptides.</text>
        <dbReference type="EC" id="3.5.1.28"/>
    </reaction>
</comment>
<evidence type="ECO:0000313" key="6">
    <source>
        <dbReference type="Proteomes" id="UP001358324"/>
    </source>
</evidence>
<dbReference type="Gene3D" id="3.40.630.40">
    <property type="entry name" value="Zn-dependent exopeptidases"/>
    <property type="match status" value="1"/>
</dbReference>
<proteinExistence type="predicted"/>
<dbReference type="SMART" id="SM00646">
    <property type="entry name" value="Ami_3"/>
    <property type="match status" value="1"/>
</dbReference>
<evidence type="ECO:0000256" key="2">
    <source>
        <dbReference type="ARBA" id="ARBA00011901"/>
    </source>
</evidence>